<dbReference type="AlphaFoldDB" id="A0A843WLR7"/>
<evidence type="ECO:0000259" key="1">
    <source>
        <dbReference type="SMART" id="SM01162"/>
    </source>
</evidence>
<dbReference type="PANTHER" id="PTHR47676:SF1">
    <property type="entry name" value="SMR DOMAIN-CONTAINING PROTEIN"/>
    <property type="match status" value="1"/>
</dbReference>
<proteinExistence type="predicted"/>
<accession>A0A843WLR7</accession>
<dbReference type="SMART" id="SM01162">
    <property type="entry name" value="DUF1771"/>
    <property type="match status" value="1"/>
</dbReference>
<dbReference type="EMBL" id="NMUH01003896">
    <property type="protein sequence ID" value="MQM07548.1"/>
    <property type="molecule type" value="Genomic_DNA"/>
</dbReference>
<gene>
    <name evidence="2" type="ORF">Taro_040385</name>
</gene>
<reference evidence="2" key="1">
    <citation type="submission" date="2017-07" db="EMBL/GenBank/DDBJ databases">
        <title>Taro Niue Genome Assembly and Annotation.</title>
        <authorList>
            <person name="Atibalentja N."/>
            <person name="Keating K."/>
            <person name="Fields C.J."/>
        </authorList>
    </citation>
    <scope>NUCLEOTIDE SEQUENCE</scope>
    <source>
        <strain evidence="2">Niue_2</strain>
        <tissue evidence="2">Leaf</tissue>
    </source>
</reference>
<dbReference type="InterPro" id="IPR013899">
    <property type="entry name" value="DUF1771"/>
</dbReference>
<dbReference type="InterPro" id="IPR055319">
    <property type="entry name" value="At5g58720-like"/>
</dbReference>
<dbReference type="PANTHER" id="PTHR47676">
    <property type="entry name" value="OS01G0225100 PROTEIN"/>
    <property type="match status" value="1"/>
</dbReference>
<name>A0A843WLR7_COLES</name>
<sequence>MTKKGLSLNPMLYHPGFSEASTKNLNIQSENWKLLWMAAVAYSKGERAHASYLSEKGKFYGKLAREADEKASREIFEASFSESLLDAVHMVLVIGLVQKEGIEWSEDNPGTLVLRIDGLKEYSFMTSDSDSE</sequence>
<dbReference type="Pfam" id="PF08590">
    <property type="entry name" value="DUF1771"/>
    <property type="match status" value="1"/>
</dbReference>
<feature type="domain" description="DUF1771" evidence="1">
    <location>
        <begin position="12"/>
        <end position="81"/>
    </location>
</feature>
<comment type="caution">
    <text evidence="2">The sequence shown here is derived from an EMBL/GenBank/DDBJ whole genome shotgun (WGS) entry which is preliminary data.</text>
</comment>
<protein>
    <recommendedName>
        <fullName evidence="1">DUF1771 domain-containing protein</fullName>
    </recommendedName>
</protein>
<evidence type="ECO:0000313" key="3">
    <source>
        <dbReference type="Proteomes" id="UP000652761"/>
    </source>
</evidence>
<dbReference type="Proteomes" id="UP000652761">
    <property type="component" value="Unassembled WGS sequence"/>
</dbReference>
<keyword evidence="3" id="KW-1185">Reference proteome</keyword>
<dbReference type="OrthoDB" id="3231855at2759"/>
<organism evidence="2 3">
    <name type="scientific">Colocasia esculenta</name>
    <name type="common">Wild taro</name>
    <name type="synonym">Arum esculentum</name>
    <dbReference type="NCBI Taxonomy" id="4460"/>
    <lineage>
        <taxon>Eukaryota</taxon>
        <taxon>Viridiplantae</taxon>
        <taxon>Streptophyta</taxon>
        <taxon>Embryophyta</taxon>
        <taxon>Tracheophyta</taxon>
        <taxon>Spermatophyta</taxon>
        <taxon>Magnoliopsida</taxon>
        <taxon>Liliopsida</taxon>
        <taxon>Araceae</taxon>
        <taxon>Aroideae</taxon>
        <taxon>Colocasieae</taxon>
        <taxon>Colocasia</taxon>
    </lineage>
</organism>
<evidence type="ECO:0000313" key="2">
    <source>
        <dbReference type="EMBL" id="MQM07548.1"/>
    </source>
</evidence>